<comment type="caution">
    <text evidence="9">The sequence shown here is derived from an EMBL/GenBank/DDBJ whole genome shotgun (WGS) entry which is preliminary data.</text>
</comment>
<keyword evidence="4 7" id="KW-1133">Transmembrane helix</keyword>
<dbReference type="Proteomes" id="UP001596298">
    <property type="component" value="Unassembled WGS sequence"/>
</dbReference>
<dbReference type="PANTHER" id="PTHR30572:SF4">
    <property type="entry name" value="ABC TRANSPORTER PERMEASE YTRF"/>
    <property type="match status" value="1"/>
</dbReference>
<evidence type="ECO:0000256" key="7">
    <source>
        <dbReference type="SAM" id="Phobius"/>
    </source>
</evidence>
<accession>A0ABW2AAV4</accession>
<gene>
    <name evidence="9" type="ORF">ACFQDH_01665</name>
</gene>
<evidence type="ECO:0000313" key="9">
    <source>
        <dbReference type="EMBL" id="MFC6704008.1"/>
    </source>
</evidence>
<feature type="transmembrane region" description="Helical" evidence="7">
    <location>
        <begin position="850"/>
        <end position="873"/>
    </location>
</feature>
<feature type="transmembrane region" description="Helical" evidence="7">
    <location>
        <begin position="354"/>
        <end position="376"/>
    </location>
</feature>
<feature type="transmembrane region" description="Helical" evidence="7">
    <location>
        <begin position="752"/>
        <end position="778"/>
    </location>
</feature>
<sequence length="890" mass="92857">MTKLASIARRHRLGHAILFAVTVCLLVATAAVDPLLTRSFSQSLVVFHEQAQRVIGSQVSLQSGGQTITPLQQMERAVDPRVRAVVGSPTESTSVRINDVIDGELVLLQSTHGQCRHVHLVRGRCPTARNEVIVSTAAVAHSSHLKVGAQLRVTSNPPQEIYDDKGRPLPPPHLTMNVVGIFTAPQSDRFWGGAAVGAYTPPPAPPGIPGPSEYWLTADASFLRNPPMVPPPLKQGEEPNGIVPWPGITHTVSYPVDAGMLTPDTLRAAVAGLRPTQQKAGDNVAITESLSAVYAATHVDLGQVGQILPFLLVQLGIVLLILLVQVTSFFATVRRGEAAVLKMRGNGTAGVVRLGAREFLPSYIVGTLAGLCLAYVVDGLVRHLWLPGNVGASWNWTALLVLPVIAVLVAVVWFLCWLVMARESISALLRARPQRRRGARLSMPAAVVAVVCLVGVVLTATKSLTGAPVQVTPVLLAGLVATVVAALLAPVAARLVRRLLARGRPAGALAVAQLGRRSGVATALATLIITSALFALSVSVFARGAENRAARAAADLGAPALVHATVGPGAVNGQSLMNAVSSVDPHHQVFTPSVEINASSPISNAVVGVIPADMERIGTRTGLADSVPWAALGNGGSASAPNAVVGTWTTKSAVGSTVSGPTMADVDGDFRVAGSAPYIPGVPARTIVVDLATMLKAGDRQDNLSYQVFSKTQDPKQLARLDAALHKAGFASADVRTIHGVRAGYDATATAWAMNLSIVVSALSVLAALTSVVLVAVASRSDRRRDLRALRTGGVPHTVLRRATVGEFVLLAFVGSAIGAATAPVAAWLTGRTMLWWSTPPDEPLTRTGFQWQVGSTAAVGLIVLLMLVGAGFGTRLAQAAGRNGGRWSA</sequence>
<dbReference type="InterPro" id="IPR003838">
    <property type="entry name" value="ABC3_permease_C"/>
</dbReference>
<evidence type="ECO:0000259" key="8">
    <source>
        <dbReference type="Pfam" id="PF02687"/>
    </source>
</evidence>
<dbReference type="Pfam" id="PF02687">
    <property type="entry name" value="FtsX"/>
    <property type="match status" value="1"/>
</dbReference>
<proteinExistence type="inferred from homology"/>
<comment type="similarity">
    <text evidence="6">Belongs to the ABC-4 integral membrane protein family.</text>
</comment>
<dbReference type="InterPro" id="IPR050250">
    <property type="entry name" value="Macrolide_Exporter_MacB"/>
</dbReference>
<protein>
    <submittedName>
        <fullName evidence="9">FtsX-like permease family protein</fullName>
    </submittedName>
</protein>
<feature type="transmembrane region" description="Helical" evidence="7">
    <location>
        <begin position="808"/>
        <end position="830"/>
    </location>
</feature>
<evidence type="ECO:0000313" key="10">
    <source>
        <dbReference type="Proteomes" id="UP001596298"/>
    </source>
</evidence>
<evidence type="ECO:0000256" key="3">
    <source>
        <dbReference type="ARBA" id="ARBA00022692"/>
    </source>
</evidence>
<evidence type="ECO:0000256" key="6">
    <source>
        <dbReference type="ARBA" id="ARBA00038076"/>
    </source>
</evidence>
<keyword evidence="10" id="KW-1185">Reference proteome</keyword>
<evidence type="ECO:0000256" key="1">
    <source>
        <dbReference type="ARBA" id="ARBA00004651"/>
    </source>
</evidence>
<feature type="transmembrane region" description="Helical" evidence="7">
    <location>
        <begin position="441"/>
        <end position="461"/>
    </location>
</feature>
<evidence type="ECO:0000256" key="4">
    <source>
        <dbReference type="ARBA" id="ARBA00022989"/>
    </source>
</evidence>
<comment type="subcellular location">
    <subcellularLocation>
        <location evidence="1">Cell membrane</location>
        <topology evidence="1">Multi-pass membrane protein</topology>
    </subcellularLocation>
</comment>
<dbReference type="PANTHER" id="PTHR30572">
    <property type="entry name" value="MEMBRANE COMPONENT OF TRANSPORTER-RELATED"/>
    <property type="match status" value="1"/>
</dbReference>
<organism evidence="9 10">
    <name type="scientific">Flexivirga alba</name>
    <dbReference type="NCBI Taxonomy" id="702742"/>
    <lineage>
        <taxon>Bacteria</taxon>
        <taxon>Bacillati</taxon>
        <taxon>Actinomycetota</taxon>
        <taxon>Actinomycetes</taxon>
        <taxon>Micrococcales</taxon>
        <taxon>Dermacoccaceae</taxon>
        <taxon>Flexivirga</taxon>
    </lineage>
</organism>
<feature type="transmembrane region" description="Helical" evidence="7">
    <location>
        <begin position="396"/>
        <end position="420"/>
    </location>
</feature>
<feature type="transmembrane region" description="Helical" evidence="7">
    <location>
        <begin position="473"/>
        <end position="496"/>
    </location>
</feature>
<feature type="transmembrane region" description="Helical" evidence="7">
    <location>
        <begin position="520"/>
        <end position="542"/>
    </location>
</feature>
<reference evidence="10" key="1">
    <citation type="journal article" date="2019" name="Int. J. Syst. Evol. Microbiol.">
        <title>The Global Catalogue of Microorganisms (GCM) 10K type strain sequencing project: providing services to taxonomists for standard genome sequencing and annotation.</title>
        <authorList>
            <consortium name="The Broad Institute Genomics Platform"/>
            <consortium name="The Broad Institute Genome Sequencing Center for Infectious Disease"/>
            <person name="Wu L."/>
            <person name="Ma J."/>
        </authorList>
    </citation>
    <scope>NUCLEOTIDE SEQUENCE [LARGE SCALE GENOMIC DNA]</scope>
    <source>
        <strain evidence="10">CCUG 58127</strain>
    </source>
</reference>
<dbReference type="EMBL" id="JBHSWH010000001">
    <property type="protein sequence ID" value="MFC6704008.1"/>
    <property type="molecule type" value="Genomic_DNA"/>
</dbReference>
<dbReference type="RefSeq" id="WP_382397859.1">
    <property type="nucleotide sequence ID" value="NZ_JBHSWH010000001.1"/>
</dbReference>
<keyword evidence="3 7" id="KW-0812">Transmembrane</keyword>
<keyword evidence="5 7" id="KW-0472">Membrane</keyword>
<feature type="transmembrane region" description="Helical" evidence="7">
    <location>
        <begin position="307"/>
        <end position="333"/>
    </location>
</feature>
<evidence type="ECO:0000256" key="2">
    <source>
        <dbReference type="ARBA" id="ARBA00022475"/>
    </source>
</evidence>
<evidence type="ECO:0000256" key="5">
    <source>
        <dbReference type="ARBA" id="ARBA00023136"/>
    </source>
</evidence>
<feature type="domain" description="ABC3 transporter permease C-terminal" evidence="8">
    <location>
        <begin position="758"/>
        <end position="872"/>
    </location>
</feature>
<keyword evidence="2" id="KW-1003">Cell membrane</keyword>
<name>A0ABW2AAV4_9MICO</name>